<dbReference type="Proteomes" id="UP000536685">
    <property type="component" value="Unassembled WGS sequence"/>
</dbReference>
<keyword evidence="3" id="KW-1185">Reference proteome</keyword>
<dbReference type="EMBL" id="JACHMJ010000001">
    <property type="protein sequence ID" value="MBB5844060.1"/>
    <property type="molecule type" value="Genomic_DNA"/>
</dbReference>
<sequence>MLLFIALPDVYTPRVLLLQLLTVVAFMSPVVAVFVVRRRRIVPAERTARRLSNTFVVAPTPGLKDHLEPFSLRGAPPQRPFPIQADDDGLRFLSVDGAIAFATIPWNAIERIDGGDALRIVLDEDTNVLLQPMGRIKQLGLRRVRALAERLRALRP</sequence>
<feature type="transmembrane region" description="Helical" evidence="1">
    <location>
        <begin position="16"/>
        <end position="36"/>
    </location>
</feature>
<name>A0A841AJH9_9MICO</name>
<accession>A0A841AJH9</accession>
<reference evidence="2 3" key="1">
    <citation type="submission" date="2020-08" db="EMBL/GenBank/DDBJ databases">
        <title>Sequencing the genomes of 1000 actinobacteria strains.</title>
        <authorList>
            <person name="Klenk H.-P."/>
        </authorList>
    </citation>
    <scope>NUCLEOTIDE SEQUENCE [LARGE SCALE GENOMIC DNA]</scope>
    <source>
        <strain evidence="2 3">DSM 105784</strain>
    </source>
</reference>
<keyword evidence="1" id="KW-0812">Transmembrane</keyword>
<evidence type="ECO:0000313" key="3">
    <source>
        <dbReference type="Proteomes" id="UP000536685"/>
    </source>
</evidence>
<keyword evidence="1" id="KW-0472">Membrane</keyword>
<gene>
    <name evidence="2" type="ORF">HD599_002383</name>
</gene>
<evidence type="ECO:0000313" key="2">
    <source>
        <dbReference type="EMBL" id="MBB5844060.1"/>
    </source>
</evidence>
<protein>
    <submittedName>
        <fullName evidence="2">Uncharacterized protein</fullName>
    </submittedName>
</protein>
<keyword evidence="1" id="KW-1133">Transmembrane helix</keyword>
<dbReference type="AlphaFoldDB" id="A0A841AJH9"/>
<proteinExistence type="predicted"/>
<dbReference type="RefSeq" id="WP_184237855.1">
    <property type="nucleotide sequence ID" value="NZ_JACHMJ010000001.1"/>
</dbReference>
<comment type="caution">
    <text evidence="2">The sequence shown here is derived from an EMBL/GenBank/DDBJ whole genome shotgun (WGS) entry which is preliminary data.</text>
</comment>
<evidence type="ECO:0000256" key="1">
    <source>
        <dbReference type="SAM" id="Phobius"/>
    </source>
</evidence>
<organism evidence="2 3">
    <name type="scientific">Conyzicola lurida</name>
    <dbReference type="NCBI Taxonomy" id="1172621"/>
    <lineage>
        <taxon>Bacteria</taxon>
        <taxon>Bacillati</taxon>
        <taxon>Actinomycetota</taxon>
        <taxon>Actinomycetes</taxon>
        <taxon>Micrococcales</taxon>
        <taxon>Microbacteriaceae</taxon>
        <taxon>Conyzicola</taxon>
    </lineage>
</organism>